<accession>C1N920</accession>
<reference evidence="5 6" key="1">
    <citation type="journal article" date="2009" name="Science">
        <title>Green evolution and dynamic adaptations revealed by genomes of the marine picoeukaryotes Micromonas.</title>
        <authorList>
            <person name="Worden A.Z."/>
            <person name="Lee J.H."/>
            <person name="Mock T."/>
            <person name="Rouze P."/>
            <person name="Simmons M.P."/>
            <person name="Aerts A.L."/>
            <person name="Allen A.E."/>
            <person name="Cuvelier M.L."/>
            <person name="Derelle E."/>
            <person name="Everett M.V."/>
            <person name="Foulon E."/>
            <person name="Grimwood J."/>
            <person name="Gundlach H."/>
            <person name="Henrissat B."/>
            <person name="Napoli C."/>
            <person name="McDonald S.M."/>
            <person name="Parker M.S."/>
            <person name="Rombauts S."/>
            <person name="Salamov A."/>
            <person name="Von Dassow P."/>
            <person name="Badger J.H."/>
            <person name="Coutinho P.M."/>
            <person name="Demir E."/>
            <person name="Dubchak I."/>
            <person name="Gentemann C."/>
            <person name="Eikrem W."/>
            <person name="Gready J.E."/>
            <person name="John U."/>
            <person name="Lanier W."/>
            <person name="Lindquist E.A."/>
            <person name="Lucas S."/>
            <person name="Mayer K.F."/>
            <person name="Moreau H."/>
            <person name="Not F."/>
            <person name="Otillar R."/>
            <person name="Panaud O."/>
            <person name="Pangilinan J."/>
            <person name="Paulsen I."/>
            <person name="Piegu B."/>
            <person name="Poliakov A."/>
            <person name="Robbens S."/>
            <person name="Schmutz J."/>
            <person name="Toulza E."/>
            <person name="Wyss T."/>
            <person name="Zelensky A."/>
            <person name="Zhou K."/>
            <person name="Armbrust E.V."/>
            <person name="Bhattacharya D."/>
            <person name="Goodenough U.W."/>
            <person name="Van de Peer Y."/>
            <person name="Grigoriev I.V."/>
        </authorList>
    </citation>
    <scope>NUCLEOTIDE SEQUENCE [LARGE SCALE GENOMIC DNA]</scope>
    <source>
        <strain evidence="5 6">CCMP1545</strain>
    </source>
</reference>
<protein>
    <submittedName>
        <fullName evidence="5">Predicted protein</fullName>
    </submittedName>
</protein>
<gene>
    <name evidence="5" type="ORF">MICPUCDRAFT_54330</name>
</gene>
<feature type="compositionally biased region" description="Acidic residues" evidence="4">
    <location>
        <begin position="139"/>
        <end position="157"/>
    </location>
</feature>
<keyword evidence="1 3" id="KW-0853">WD repeat</keyword>
<dbReference type="PANTHER" id="PTHR44019">
    <property type="entry name" value="WD REPEAT-CONTAINING PROTEIN 55"/>
    <property type="match status" value="1"/>
</dbReference>
<dbReference type="InterPro" id="IPR050505">
    <property type="entry name" value="WDR55/POC1"/>
</dbReference>
<dbReference type="OMA" id="FKEHTRC"/>
<feature type="repeat" description="WD" evidence="3">
    <location>
        <begin position="77"/>
        <end position="104"/>
    </location>
</feature>
<dbReference type="AlphaFoldDB" id="C1N920"/>
<dbReference type="PANTHER" id="PTHR44019:SF8">
    <property type="entry name" value="POC1 CENTRIOLAR PROTEIN HOMOLOG"/>
    <property type="match status" value="1"/>
</dbReference>
<keyword evidence="2" id="KW-0677">Repeat</keyword>
<dbReference type="Proteomes" id="UP000001876">
    <property type="component" value="Unassembled WGS sequence"/>
</dbReference>
<keyword evidence="6" id="KW-1185">Reference proteome</keyword>
<dbReference type="PROSITE" id="PS50082">
    <property type="entry name" value="WD_REPEATS_2"/>
    <property type="match status" value="3"/>
</dbReference>
<dbReference type="InterPro" id="IPR036322">
    <property type="entry name" value="WD40_repeat_dom_sf"/>
</dbReference>
<feature type="repeat" description="WD" evidence="3">
    <location>
        <begin position="170"/>
        <end position="202"/>
    </location>
</feature>
<dbReference type="KEGG" id="mpp:MICPUCDRAFT_54330"/>
<dbReference type="Pfam" id="PF00400">
    <property type="entry name" value="WD40"/>
    <property type="match status" value="3"/>
</dbReference>
<proteinExistence type="predicted"/>
<evidence type="ECO:0000313" key="5">
    <source>
        <dbReference type="EMBL" id="EEH51284.1"/>
    </source>
</evidence>
<name>C1N920_MICPC</name>
<dbReference type="InterPro" id="IPR001680">
    <property type="entry name" value="WD40_rpt"/>
</dbReference>
<dbReference type="PROSITE" id="PS50294">
    <property type="entry name" value="WD_REPEATS_REGION"/>
    <property type="match status" value="2"/>
</dbReference>
<feature type="repeat" description="WD" evidence="3">
    <location>
        <begin position="105"/>
        <end position="146"/>
    </location>
</feature>
<dbReference type="GeneID" id="9689981"/>
<evidence type="ECO:0000256" key="1">
    <source>
        <dbReference type="ARBA" id="ARBA00022574"/>
    </source>
</evidence>
<dbReference type="OrthoDB" id="498115at2759"/>
<dbReference type="SUPFAM" id="SSF50978">
    <property type="entry name" value="WD40 repeat-like"/>
    <property type="match status" value="1"/>
</dbReference>
<feature type="region of interest" description="Disordered" evidence="4">
    <location>
        <begin position="135"/>
        <end position="159"/>
    </location>
</feature>
<organism evidence="6">
    <name type="scientific">Micromonas pusilla (strain CCMP1545)</name>
    <name type="common">Picoplanktonic green alga</name>
    <dbReference type="NCBI Taxonomy" id="564608"/>
    <lineage>
        <taxon>Eukaryota</taxon>
        <taxon>Viridiplantae</taxon>
        <taxon>Chlorophyta</taxon>
        <taxon>Mamiellophyceae</taxon>
        <taxon>Mamiellales</taxon>
        <taxon>Mamiellaceae</taxon>
        <taxon>Micromonas</taxon>
    </lineage>
</organism>
<evidence type="ECO:0000313" key="6">
    <source>
        <dbReference type="Proteomes" id="UP000001876"/>
    </source>
</evidence>
<feature type="region of interest" description="Disordered" evidence="4">
    <location>
        <begin position="1"/>
        <end position="45"/>
    </location>
</feature>
<dbReference type="RefSeq" id="XP_003064379.1">
    <property type="nucleotide sequence ID" value="XM_003064333.1"/>
</dbReference>
<evidence type="ECO:0000256" key="3">
    <source>
        <dbReference type="PROSITE-ProRule" id="PRU00221"/>
    </source>
</evidence>
<dbReference type="InterPro" id="IPR015943">
    <property type="entry name" value="WD40/YVTN_repeat-like_dom_sf"/>
</dbReference>
<sequence>MATAPPPPADHPAPPPPRAAAPSSSSPPPPPPPPPAPDRPPGPPSFAHARDLVGHAKAVSAARFRRVLYTGPHTTPPRGDRVATASADKTIKIWSALDGACLLTLVGHEKGCSDVCWSACGRYVASASDDKNAHLWRVDDDDDEDDGDGDGDGDGEGGDAAASSRCVRVFAGHTSHVFCVDLNSPKCNLLATGSADETVRLW</sequence>
<dbReference type="InterPro" id="IPR020472">
    <property type="entry name" value="WD40_PAC1"/>
</dbReference>
<dbReference type="EMBL" id="GG663751">
    <property type="protein sequence ID" value="EEH51284.1"/>
    <property type="molecule type" value="Genomic_DNA"/>
</dbReference>
<evidence type="ECO:0000256" key="2">
    <source>
        <dbReference type="ARBA" id="ARBA00022737"/>
    </source>
</evidence>
<dbReference type="Gene3D" id="2.130.10.10">
    <property type="entry name" value="YVTN repeat-like/Quinoprotein amine dehydrogenase"/>
    <property type="match status" value="1"/>
</dbReference>
<dbReference type="STRING" id="564608.C1N920"/>
<dbReference type="SMART" id="SM00320">
    <property type="entry name" value="WD40"/>
    <property type="match status" value="3"/>
</dbReference>
<evidence type="ECO:0000256" key="4">
    <source>
        <dbReference type="SAM" id="MobiDB-lite"/>
    </source>
</evidence>
<dbReference type="eggNOG" id="KOG0266">
    <property type="taxonomic scope" value="Eukaryota"/>
</dbReference>
<dbReference type="PRINTS" id="PR00320">
    <property type="entry name" value="GPROTEINBRPT"/>
</dbReference>
<feature type="compositionally biased region" description="Pro residues" evidence="4">
    <location>
        <begin position="1"/>
        <end position="44"/>
    </location>
</feature>